<feature type="transmembrane region" description="Helical" evidence="5">
    <location>
        <begin position="168"/>
        <end position="188"/>
    </location>
</feature>
<organism evidence="6 7">
    <name type="scientific">Rothia santali</name>
    <dbReference type="NCBI Taxonomy" id="2949643"/>
    <lineage>
        <taxon>Bacteria</taxon>
        <taxon>Bacillati</taxon>
        <taxon>Actinomycetota</taxon>
        <taxon>Actinomycetes</taxon>
        <taxon>Micrococcales</taxon>
        <taxon>Micrococcaceae</taxon>
        <taxon>Rothia</taxon>
    </lineage>
</organism>
<gene>
    <name evidence="6" type="ORF">NBM05_09990</name>
</gene>
<dbReference type="Pfam" id="PF13520">
    <property type="entry name" value="AA_permease_2"/>
    <property type="match status" value="1"/>
</dbReference>
<dbReference type="PIRSF" id="PIRSF006060">
    <property type="entry name" value="AA_transporter"/>
    <property type="match status" value="1"/>
</dbReference>
<sequence length="479" mass="49971">MAPLAQQLFRRRMPYGVHDVGTPISIAQVPARGEQRRSLRRSLSTTQLTLVGVGGTIGTGIFFILSEAVPEAGPAVIVSFVLAAAVAGLTVLCYAELASTMPSSGSSYSYTYATMGEITAFVVGACLVLEYGVSAAAVAVGWSEYVNLLLENLLGWSLPAALSAAPEAGGVVNLPAVVLVGLCVFLLMRGARESALANSVMVIIKVGVLVLFAAIALTGFRSDHFESFAPAGLPGISIAAGSLFFSFIGLDAIATAGDEVKDPRRTIPRALVLALCIVTGVYLLVAVAALGAQRWTDFEGQSASLATIVQNLVGSSWPGTLLAVGAVISIFSVTLICLYGQTRILYTMGRDGLISRRFARVSARRSVPVFNTLTVGAGVAILAGLLPIGILADLTSVGTLTAFGLVAVGVMVLRRTAPDLDRGFRVPGYPVTPLLTVVACLYLISGLSASTLTAFALWIAVALVFYLTWSRRHSELATL</sequence>
<feature type="transmembrane region" description="Helical" evidence="5">
    <location>
        <begin position="426"/>
        <end position="444"/>
    </location>
</feature>
<comment type="subcellular location">
    <subcellularLocation>
        <location evidence="1">Membrane</location>
        <topology evidence="1">Multi-pass membrane protein</topology>
    </subcellularLocation>
</comment>
<feature type="transmembrane region" description="Helical" evidence="5">
    <location>
        <begin position="450"/>
        <end position="469"/>
    </location>
</feature>
<keyword evidence="4 5" id="KW-0472">Membrane</keyword>
<reference evidence="6" key="1">
    <citation type="submission" date="2022-06" db="EMBL/GenBank/DDBJ databases">
        <title>Rothia sp. isolated from sandalwood seedling.</title>
        <authorList>
            <person name="Tuikhar N."/>
            <person name="Kirdat K."/>
            <person name="Thorat V."/>
            <person name="Swetha P."/>
            <person name="Padma S."/>
            <person name="Sundararaj R."/>
            <person name="Yadav A."/>
        </authorList>
    </citation>
    <scope>NUCLEOTIDE SEQUENCE</scope>
    <source>
        <strain evidence="6">AR01</strain>
    </source>
</reference>
<dbReference type="InterPro" id="IPR002293">
    <property type="entry name" value="AA/rel_permease1"/>
</dbReference>
<comment type="caution">
    <text evidence="6">The sequence shown here is derived from an EMBL/GenBank/DDBJ whole genome shotgun (WGS) entry which is preliminary data.</text>
</comment>
<evidence type="ECO:0000256" key="1">
    <source>
        <dbReference type="ARBA" id="ARBA00004141"/>
    </source>
</evidence>
<accession>A0A9X2HBL5</accession>
<evidence type="ECO:0000313" key="7">
    <source>
        <dbReference type="Proteomes" id="UP001139502"/>
    </source>
</evidence>
<proteinExistence type="predicted"/>
<dbReference type="PANTHER" id="PTHR43243:SF24">
    <property type="entry name" value="CATIONIC AMINO ACID TRANSPORT INTEGRAL MEMBRANE PROTEIN ROCE-RELATED"/>
    <property type="match status" value="1"/>
</dbReference>
<feature type="transmembrane region" description="Helical" evidence="5">
    <location>
        <begin position="232"/>
        <end position="250"/>
    </location>
</feature>
<feature type="transmembrane region" description="Helical" evidence="5">
    <location>
        <begin position="200"/>
        <end position="220"/>
    </location>
</feature>
<dbReference type="EMBL" id="JANAFB010000023">
    <property type="protein sequence ID" value="MCP3426321.1"/>
    <property type="molecule type" value="Genomic_DNA"/>
</dbReference>
<dbReference type="PANTHER" id="PTHR43243">
    <property type="entry name" value="INNER MEMBRANE TRANSPORTER YGJI-RELATED"/>
    <property type="match status" value="1"/>
</dbReference>
<protein>
    <submittedName>
        <fullName evidence="6">Amino acid permease</fullName>
    </submittedName>
</protein>
<keyword evidence="3 5" id="KW-1133">Transmembrane helix</keyword>
<feature type="transmembrane region" description="Helical" evidence="5">
    <location>
        <begin position="367"/>
        <end position="388"/>
    </location>
</feature>
<evidence type="ECO:0000256" key="3">
    <source>
        <dbReference type="ARBA" id="ARBA00022989"/>
    </source>
</evidence>
<dbReference type="RefSeq" id="WP_254166918.1">
    <property type="nucleotide sequence ID" value="NZ_JANAFB010000023.1"/>
</dbReference>
<dbReference type="Gene3D" id="1.20.1740.10">
    <property type="entry name" value="Amino acid/polyamine transporter I"/>
    <property type="match status" value="1"/>
</dbReference>
<keyword evidence="7" id="KW-1185">Reference proteome</keyword>
<dbReference type="GO" id="GO:0015171">
    <property type="term" value="F:amino acid transmembrane transporter activity"/>
    <property type="evidence" value="ECO:0007669"/>
    <property type="project" value="TreeGrafter"/>
</dbReference>
<dbReference type="GO" id="GO:0016020">
    <property type="term" value="C:membrane"/>
    <property type="evidence" value="ECO:0007669"/>
    <property type="project" value="UniProtKB-SubCell"/>
</dbReference>
<feature type="transmembrane region" description="Helical" evidence="5">
    <location>
        <begin position="271"/>
        <end position="292"/>
    </location>
</feature>
<feature type="transmembrane region" description="Helical" evidence="5">
    <location>
        <begin position="45"/>
        <end position="65"/>
    </location>
</feature>
<feature type="transmembrane region" description="Helical" evidence="5">
    <location>
        <begin position="118"/>
        <end position="142"/>
    </location>
</feature>
<feature type="transmembrane region" description="Helical" evidence="5">
    <location>
        <begin position="77"/>
        <end position="97"/>
    </location>
</feature>
<feature type="transmembrane region" description="Helical" evidence="5">
    <location>
        <begin position="394"/>
        <end position="414"/>
    </location>
</feature>
<dbReference type="AlphaFoldDB" id="A0A9X2HBL5"/>
<name>A0A9X2HBL5_9MICC</name>
<evidence type="ECO:0000256" key="2">
    <source>
        <dbReference type="ARBA" id="ARBA00022692"/>
    </source>
</evidence>
<evidence type="ECO:0000313" key="6">
    <source>
        <dbReference type="EMBL" id="MCP3426321.1"/>
    </source>
</evidence>
<evidence type="ECO:0000256" key="4">
    <source>
        <dbReference type="ARBA" id="ARBA00023136"/>
    </source>
</evidence>
<dbReference type="Proteomes" id="UP001139502">
    <property type="component" value="Unassembled WGS sequence"/>
</dbReference>
<keyword evidence="2 5" id="KW-0812">Transmembrane</keyword>
<feature type="transmembrane region" description="Helical" evidence="5">
    <location>
        <begin position="321"/>
        <end position="346"/>
    </location>
</feature>
<evidence type="ECO:0000256" key="5">
    <source>
        <dbReference type="SAM" id="Phobius"/>
    </source>
</evidence>